<evidence type="ECO:0000313" key="1">
    <source>
        <dbReference type="EMBL" id="ERN00825.1"/>
    </source>
</evidence>
<evidence type="ECO:0000313" key="2">
    <source>
        <dbReference type="Proteomes" id="UP000017836"/>
    </source>
</evidence>
<protein>
    <submittedName>
        <fullName evidence="1">Uncharacterized protein</fullName>
    </submittedName>
</protein>
<name>W1P1J9_AMBTC</name>
<dbReference type="AlphaFoldDB" id="W1P1J9"/>
<dbReference type="Proteomes" id="UP000017836">
    <property type="component" value="Unassembled WGS sequence"/>
</dbReference>
<proteinExistence type="predicted"/>
<keyword evidence="2" id="KW-1185">Reference proteome</keyword>
<sequence>MSCKCLVYVNIAGLAKYITSSIQTQTNQAPYGFHVPFKFNEAIPIFLAFSIQKGLMQSC</sequence>
<dbReference type="HOGENOM" id="CLU_2963928_0_0_1"/>
<organism evidence="1 2">
    <name type="scientific">Amborella trichopoda</name>
    <dbReference type="NCBI Taxonomy" id="13333"/>
    <lineage>
        <taxon>Eukaryota</taxon>
        <taxon>Viridiplantae</taxon>
        <taxon>Streptophyta</taxon>
        <taxon>Embryophyta</taxon>
        <taxon>Tracheophyta</taxon>
        <taxon>Spermatophyta</taxon>
        <taxon>Magnoliopsida</taxon>
        <taxon>Amborellales</taxon>
        <taxon>Amborellaceae</taxon>
        <taxon>Amborella</taxon>
    </lineage>
</organism>
<gene>
    <name evidence="1" type="ORF">AMTR_s00103p00054550</name>
</gene>
<accession>W1P1J9</accession>
<dbReference type="Gramene" id="ERN00825">
    <property type="protein sequence ID" value="ERN00825"/>
    <property type="gene ID" value="AMTR_s00103p00054550"/>
</dbReference>
<reference evidence="2" key="1">
    <citation type="journal article" date="2013" name="Science">
        <title>The Amborella genome and the evolution of flowering plants.</title>
        <authorList>
            <consortium name="Amborella Genome Project"/>
        </authorList>
    </citation>
    <scope>NUCLEOTIDE SEQUENCE [LARGE SCALE GENOMIC DNA]</scope>
</reference>
<dbReference type="EMBL" id="KI394805">
    <property type="protein sequence ID" value="ERN00825.1"/>
    <property type="molecule type" value="Genomic_DNA"/>
</dbReference>